<feature type="transmembrane region" description="Helical" evidence="8">
    <location>
        <begin position="12"/>
        <end position="31"/>
    </location>
</feature>
<feature type="transmembrane region" description="Helical" evidence="8">
    <location>
        <begin position="120"/>
        <end position="137"/>
    </location>
</feature>
<organism evidence="10 11">
    <name type="scientific">Candidatus Gottesmanbacteria bacterium RIFCSPHIGHO2_02_FULL_39_11</name>
    <dbReference type="NCBI Taxonomy" id="1798382"/>
    <lineage>
        <taxon>Bacteria</taxon>
        <taxon>Candidatus Gottesmaniibacteriota</taxon>
    </lineage>
</organism>
<evidence type="ECO:0000256" key="2">
    <source>
        <dbReference type="ARBA" id="ARBA00022475"/>
    </source>
</evidence>
<feature type="transmembrane region" description="Helical" evidence="8">
    <location>
        <begin position="347"/>
        <end position="367"/>
    </location>
</feature>
<evidence type="ECO:0000256" key="4">
    <source>
        <dbReference type="ARBA" id="ARBA00022679"/>
    </source>
</evidence>
<evidence type="ECO:0000256" key="6">
    <source>
        <dbReference type="ARBA" id="ARBA00022989"/>
    </source>
</evidence>
<evidence type="ECO:0000256" key="5">
    <source>
        <dbReference type="ARBA" id="ARBA00022692"/>
    </source>
</evidence>
<dbReference type="PANTHER" id="PTHR33908">
    <property type="entry name" value="MANNOSYLTRANSFERASE YKCB-RELATED"/>
    <property type="match status" value="1"/>
</dbReference>
<feature type="transmembrane region" description="Helical" evidence="8">
    <location>
        <begin position="43"/>
        <end position="62"/>
    </location>
</feature>
<dbReference type="GO" id="GO:0016763">
    <property type="term" value="F:pentosyltransferase activity"/>
    <property type="evidence" value="ECO:0007669"/>
    <property type="project" value="TreeGrafter"/>
</dbReference>
<dbReference type="InterPro" id="IPR050297">
    <property type="entry name" value="LipidA_mod_glycosyltrf_83"/>
</dbReference>
<dbReference type="Pfam" id="PF13231">
    <property type="entry name" value="PMT_2"/>
    <property type="match status" value="1"/>
</dbReference>
<gene>
    <name evidence="10" type="ORF">A3D77_02455</name>
</gene>
<comment type="caution">
    <text evidence="10">The sequence shown here is derived from an EMBL/GenBank/DDBJ whole genome shotgun (WGS) entry which is preliminary data.</text>
</comment>
<feature type="domain" description="Glycosyltransferase RgtA/B/C/D-like" evidence="9">
    <location>
        <begin position="73"/>
        <end position="225"/>
    </location>
</feature>
<keyword evidence="6 8" id="KW-1133">Transmembrane helix</keyword>
<keyword evidence="7 8" id="KW-0472">Membrane</keyword>
<dbReference type="PANTHER" id="PTHR33908:SF11">
    <property type="entry name" value="MEMBRANE PROTEIN"/>
    <property type="match status" value="1"/>
</dbReference>
<evidence type="ECO:0000256" key="1">
    <source>
        <dbReference type="ARBA" id="ARBA00004651"/>
    </source>
</evidence>
<feature type="transmembrane region" description="Helical" evidence="8">
    <location>
        <begin position="321"/>
        <end position="340"/>
    </location>
</feature>
<dbReference type="InterPro" id="IPR038731">
    <property type="entry name" value="RgtA/B/C-like"/>
</dbReference>
<feature type="transmembrane region" description="Helical" evidence="8">
    <location>
        <begin position="373"/>
        <end position="395"/>
    </location>
</feature>
<keyword evidence="3" id="KW-0328">Glycosyltransferase</keyword>
<dbReference type="GO" id="GO:0005886">
    <property type="term" value="C:plasma membrane"/>
    <property type="evidence" value="ECO:0007669"/>
    <property type="project" value="UniProtKB-SubCell"/>
</dbReference>
<feature type="transmembrane region" description="Helical" evidence="8">
    <location>
        <begin position="92"/>
        <end position="111"/>
    </location>
</feature>
<evidence type="ECO:0000313" key="10">
    <source>
        <dbReference type="EMBL" id="OGG16297.1"/>
    </source>
</evidence>
<evidence type="ECO:0000256" key="8">
    <source>
        <dbReference type="SAM" id="Phobius"/>
    </source>
</evidence>
<dbReference type="EMBL" id="MFJL01000014">
    <property type="protein sequence ID" value="OGG16297.1"/>
    <property type="molecule type" value="Genomic_DNA"/>
</dbReference>
<keyword evidence="2" id="KW-1003">Cell membrane</keyword>
<evidence type="ECO:0000256" key="7">
    <source>
        <dbReference type="ARBA" id="ARBA00023136"/>
    </source>
</evidence>
<feature type="transmembrane region" description="Helical" evidence="8">
    <location>
        <begin position="295"/>
        <end position="315"/>
    </location>
</feature>
<evidence type="ECO:0000256" key="3">
    <source>
        <dbReference type="ARBA" id="ARBA00022676"/>
    </source>
</evidence>
<keyword evidence="5 8" id="KW-0812">Transmembrane</keyword>
<dbReference type="AlphaFoldDB" id="A0A1F5ZW53"/>
<dbReference type="Proteomes" id="UP000176923">
    <property type="component" value="Unassembled WGS sequence"/>
</dbReference>
<name>A0A1F5ZW53_9BACT</name>
<comment type="subcellular location">
    <subcellularLocation>
        <location evidence="1">Cell membrane</location>
        <topology evidence="1">Multi-pass membrane protein</topology>
    </subcellularLocation>
</comment>
<keyword evidence="4" id="KW-0808">Transferase</keyword>
<evidence type="ECO:0000259" key="9">
    <source>
        <dbReference type="Pfam" id="PF13231"/>
    </source>
</evidence>
<dbReference type="STRING" id="1798382.A3D77_02455"/>
<dbReference type="GO" id="GO:0009103">
    <property type="term" value="P:lipopolysaccharide biosynthetic process"/>
    <property type="evidence" value="ECO:0007669"/>
    <property type="project" value="UniProtKB-ARBA"/>
</dbReference>
<sequence>MQKLNDKKNRIFILLCFCVLALSAFFRFYNLEKWTSFGMDQEYQAFIAGNIATGLHFPLIGVNASDTGLYLGPLFSYLTALTYVFFGGDPIGWSVLASLWGVGTTLAVILISRKMFSNKVAVFAGVFYASSFLISFYERQYWNPTPIPLLSLLIGFFLYRFLKQKKHSLIHLSFVFAVALQCHLSILVFLPVILYFVIGNRRHIDRGELKISLLVLILSFVPVVLFDTRHNYQNLSALANFILRASGSLNIPALGERFSEFISLIGRIVWVPFFPDLSVESGQCKELIRFVKSPNIEAVLSGFLLLACFFLIAIRHHRQKFSFQVISSVFVATLGVLLFYNRTVFEYYYLYLFPWFSIAFALALSYIDRKHHGLIISTSILISFVGLNLGTLFTAQKTFQYREKIQMIHYVKENVGNKPYILQAIGGCEKFGGYRYLFDYYHKTPQSSYMDSYFSWLYSQKESSANDPSLVLLSLIDPRSTFSEISGWEEEKLKYLADYDVVNQRKFNSIYVYILSPKTP</sequence>
<feature type="transmembrane region" description="Helical" evidence="8">
    <location>
        <begin position="174"/>
        <end position="197"/>
    </location>
</feature>
<feature type="transmembrane region" description="Helical" evidence="8">
    <location>
        <begin position="209"/>
        <end position="226"/>
    </location>
</feature>
<reference evidence="10 11" key="1">
    <citation type="journal article" date="2016" name="Nat. Commun.">
        <title>Thousands of microbial genomes shed light on interconnected biogeochemical processes in an aquifer system.</title>
        <authorList>
            <person name="Anantharaman K."/>
            <person name="Brown C.T."/>
            <person name="Hug L.A."/>
            <person name="Sharon I."/>
            <person name="Castelle C.J."/>
            <person name="Probst A.J."/>
            <person name="Thomas B.C."/>
            <person name="Singh A."/>
            <person name="Wilkins M.J."/>
            <person name="Karaoz U."/>
            <person name="Brodie E.L."/>
            <person name="Williams K.H."/>
            <person name="Hubbard S.S."/>
            <person name="Banfield J.F."/>
        </authorList>
    </citation>
    <scope>NUCLEOTIDE SEQUENCE [LARGE SCALE GENOMIC DNA]</scope>
</reference>
<protein>
    <recommendedName>
        <fullName evidence="9">Glycosyltransferase RgtA/B/C/D-like domain-containing protein</fullName>
    </recommendedName>
</protein>
<accession>A0A1F5ZW53</accession>
<proteinExistence type="predicted"/>
<feature type="transmembrane region" description="Helical" evidence="8">
    <location>
        <begin position="69"/>
        <end position="86"/>
    </location>
</feature>
<evidence type="ECO:0000313" key="11">
    <source>
        <dbReference type="Proteomes" id="UP000176923"/>
    </source>
</evidence>